<name>J9GI30_9ZZZZ</name>
<sequence>MNELDYVPCPVDTSQVALSSALDGLVEALAKNVHENWALGRMKEGWTWGPVRNDALKQHPCLVAYEQLPDSEKDYDRATAMETLKLITQLGFEIRPKS</sequence>
<protein>
    <submittedName>
        <fullName evidence="2">RyR domain-containing protein</fullName>
    </submittedName>
</protein>
<dbReference type="EMBL" id="AMCI01000940">
    <property type="protein sequence ID" value="EJX07207.1"/>
    <property type="molecule type" value="Genomic_DNA"/>
</dbReference>
<dbReference type="GO" id="GO:0033017">
    <property type="term" value="C:sarcoplasmic reticulum membrane"/>
    <property type="evidence" value="ECO:0007669"/>
    <property type="project" value="TreeGrafter"/>
</dbReference>
<organism evidence="2">
    <name type="scientific">gut metagenome</name>
    <dbReference type="NCBI Taxonomy" id="749906"/>
    <lineage>
        <taxon>unclassified sequences</taxon>
        <taxon>metagenomes</taxon>
        <taxon>organismal metagenomes</taxon>
    </lineage>
</organism>
<comment type="caution">
    <text evidence="2">The sequence shown here is derived from an EMBL/GenBank/DDBJ whole genome shotgun (WGS) entry which is preliminary data.</text>
</comment>
<dbReference type="AlphaFoldDB" id="J9GI30"/>
<reference evidence="2" key="1">
    <citation type="journal article" date="2012" name="PLoS ONE">
        <title>Gene sets for utilization of primary and secondary nutrition supplies in the distal gut of endangered iberian lynx.</title>
        <authorList>
            <person name="Alcaide M."/>
            <person name="Messina E."/>
            <person name="Richter M."/>
            <person name="Bargiela R."/>
            <person name="Peplies J."/>
            <person name="Huws S.A."/>
            <person name="Newbold C.J."/>
            <person name="Golyshin P.N."/>
            <person name="Simon M.A."/>
            <person name="Lopez G."/>
            <person name="Yakimov M.M."/>
            <person name="Ferrer M."/>
        </authorList>
    </citation>
    <scope>NUCLEOTIDE SEQUENCE</scope>
</reference>
<feature type="domain" description="Ryanodine receptor Ryr" evidence="1">
    <location>
        <begin position="6"/>
        <end position="95"/>
    </location>
</feature>
<gene>
    <name evidence="2" type="ORF">EVA_04673</name>
</gene>
<proteinExistence type="predicted"/>
<evidence type="ECO:0000313" key="2">
    <source>
        <dbReference type="EMBL" id="EJX07207.1"/>
    </source>
</evidence>
<accession>J9GI30</accession>
<dbReference type="InterPro" id="IPR015925">
    <property type="entry name" value="Ryanodine_IP3_receptor"/>
</dbReference>
<dbReference type="InterPro" id="IPR003032">
    <property type="entry name" value="Ryanodine_rcpt"/>
</dbReference>
<dbReference type="Gene3D" id="6.20.350.10">
    <property type="match status" value="1"/>
</dbReference>
<dbReference type="GO" id="GO:0014808">
    <property type="term" value="P:release of sequestered calcium ion into cytosol by sarcoplasmic reticulum"/>
    <property type="evidence" value="ECO:0007669"/>
    <property type="project" value="TreeGrafter"/>
</dbReference>
<dbReference type="PANTHER" id="PTHR46399:SF8">
    <property type="entry name" value="B30.2_SPRY DOMAIN-CONTAINING PROTEIN"/>
    <property type="match status" value="1"/>
</dbReference>
<evidence type="ECO:0000259" key="1">
    <source>
        <dbReference type="Pfam" id="PF02026"/>
    </source>
</evidence>
<dbReference type="GO" id="GO:0005219">
    <property type="term" value="F:ryanodine-sensitive calcium-release channel activity"/>
    <property type="evidence" value="ECO:0007669"/>
    <property type="project" value="TreeGrafter"/>
</dbReference>
<dbReference type="GO" id="GO:0034704">
    <property type="term" value="C:calcium channel complex"/>
    <property type="evidence" value="ECO:0007669"/>
    <property type="project" value="TreeGrafter"/>
</dbReference>
<dbReference type="Pfam" id="PF02026">
    <property type="entry name" value="RyR"/>
    <property type="match status" value="1"/>
</dbReference>
<dbReference type="GO" id="GO:0030018">
    <property type="term" value="C:Z disc"/>
    <property type="evidence" value="ECO:0007669"/>
    <property type="project" value="TreeGrafter"/>
</dbReference>
<dbReference type="GO" id="GO:0005790">
    <property type="term" value="C:smooth endoplasmic reticulum"/>
    <property type="evidence" value="ECO:0007669"/>
    <property type="project" value="TreeGrafter"/>
</dbReference>
<dbReference type="GO" id="GO:0042383">
    <property type="term" value="C:sarcolemma"/>
    <property type="evidence" value="ECO:0007669"/>
    <property type="project" value="TreeGrafter"/>
</dbReference>
<dbReference type="GO" id="GO:0006941">
    <property type="term" value="P:striated muscle contraction"/>
    <property type="evidence" value="ECO:0007669"/>
    <property type="project" value="TreeGrafter"/>
</dbReference>
<dbReference type="PANTHER" id="PTHR46399">
    <property type="entry name" value="B30.2/SPRY DOMAIN-CONTAINING PROTEIN"/>
    <property type="match status" value="1"/>
</dbReference>